<organism evidence="2 3">
    <name type="scientific">Araneus ventricosus</name>
    <name type="common">Orbweaver spider</name>
    <name type="synonym">Epeira ventricosa</name>
    <dbReference type="NCBI Taxonomy" id="182803"/>
    <lineage>
        <taxon>Eukaryota</taxon>
        <taxon>Metazoa</taxon>
        <taxon>Ecdysozoa</taxon>
        <taxon>Arthropoda</taxon>
        <taxon>Chelicerata</taxon>
        <taxon>Arachnida</taxon>
        <taxon>Araneae</taxon>
        <taxon>Araneomorphae</taxon>
        <taxon>Entelegynae</taxon>
        <taxon>Araneoidea</taxon>
        <taxon>Araneidae</taxon>
        <taxon>Araneus</taxon>
    </lineage>
</organism>
<reference evidence="2 3" key="1">
    <citation type="journal article" date="2019" name="Sci. Rep.">
        <title>Orb-weaving spider Araneus ventricosus genome elucidates the spidroin gene catalogue.</title>
        <authorList>
            <person name="Kono N."/>
            <person name="Nakamura H."/>
            <person name="Ohtoshi R."/>
            <person name="Moran D.A.P."/>
            <person name="Shinohara A."/>
            <person name="Yoshida Y."/>
            <person name="Fujiwara M."/>
            <person name="Mori M."/>
            <person name="Tomita M."/>
            <person name="Arakawa K."/>
        </authorList>
    </citation>
    <scope>NUCLEOTIDE SEQUENCE [LARGE SCALE GENOMIC DNA]</scope>
</reference>
<proteinExistence type="predicted"/>
<evidence type="ECO:0000313" key="2">
    <source>
        <dbReference type="EMBL" id="GBN44062.1"/>
    </source>
</evidence>
<feature type="region of interest" description="Disordered" evidence="1">
    <location>
        <begin position="1"/>
        <end position="20"/>
    </location>
</feature>
<name>A0A4Y2NYX1_ARAVE</name>
<dbReference type="EMBL" id="BGPR01010067">
    <property type="protein sequence ID" value="GBN44062.1"/>
    <property type="molecule type" value="Genomic_DNA"/>
</dbReference>
<dbReference type="Proteomes" id="UP000499080">
    <property type="component" value="Unassembled WGS sequence"/>
</dbReference>
<evidence type="ECO:0000313" key="3">
    <source>
        <dbReference type="Proteomes" id="UP000499080"/>
    </source>
</evidence>
<keyword evidence="3" id="KW-1185">Reference proteome</keyword>
<comment type="caution">
    <text evidence="2">The sequence shown here is derived from an EMBL/GenBank/DDBJ whole genome shotgun (WGS) entry which is preliminary data.</text>
</comment>
<protein>
    <submittedName>
        <fullName evidence="2">Uncharacterized protein</fullName>
    </submittedName>
</protein>
<feature type="region of interest" description="Disordered" evidence="1">
    <location>
        <begin position="27"/>
        <end position="67"/>
    </location>
</feature>
<accession>A0A4Y2NYX1</accession>
<evidence type="ECO:0000256" key="1">
    <source>
        <dbReference type="SAM" id="MobiDB-lite"/>
    </source>
</evidence>
<dbReference type="AlphaFoldDB" id="A0A4Y2NYX1"/>
<gene>
    <name evidence="2" type="ORF">AVEN_208329_1</name>
</gene>
<sequence length="109" mass="12169">MGEQEVLTERKRPPGSPASAISFLDKQAKEGSRGVHPTGRQQEKPLPLTGFETKSEKRTQSQSHQKVILGDSSRIILHDQHPSSAGRINLGRFTSWWRPTVHPAINHVD</sequence>